<dbReference type="InterPro" id="IPR018076">
    <property type="entry name" value="T2SS_GspF_dom"/>
</dbReference>
<evidence type="ECO:0000256" key="4">
    <source>
        <dbReference type="ARBA" id="ARBA00022692"/>
    </source>
</evidence>
<dbReference type="OrthoDB" id="9805682at2"/>
<feature type="domain" description="Type II secretion system protein GspF" evidence="8">
    <location>
        <begin position="70"/>
        <end position="192"/>
    </location>
</feature>
<protein>
    <submittedName>
        <fullName evidence="9">Type II secretion system protein F</fullName>
    </submittedName>
</protein>
<evidence type="ECO:0000256" key="7">
    <source>
        <dbReference type="SAM" id="Phobius"/>
    </source>
</evidence>
<dbReference type="AlphaFoldDB" id="A0A0N0XMT3"/>
<dbReference type="PANTHER" id="PTHR30012">
    <property type="entry name" value="GENERAL SECRETION PATHWAY PROTEIN"/>
    <property type="match status" value="1"/>
</dbReference>
<feature type="transmembrane region" description="Helical" evidence="7">
    <location>
        <begin position="222"/>
        <end position="241"/>
    </location>
</feature>
<evidence type="ECO:0000313" key="9">
    <source>
        <dbReference type="EMBL" id="KPC55344.1"/>
    </source>
</evidence>
<evidence type="ECO:0000256" key="2">
    <source>
        <dbReference type="ARBA" id="ARBA00005745"/>
    </source>
</evidence>
<gene>
    <name evidence="9" type="primary">epsF_2</name>
    <name evidence="9" type="ORF">WG78_01765</name>
</gene>
<dbReference type="Proteomes" id="UP000037939">
    <property type="component" value="Unassembled WGS sequence"/>
</dbReference>
<evidence type="ECO:0000256" key="5">
    <source>
        <dbReference type="ARBA" id="ARBA00022989"/>
    </source>
</evidence>
<dbReference type="RefSeq" id="WP_053936053.1">
    <property type="nucleotide sequence ID" value="NZ_LAQT01000001.1"/>
</dbReference>
<dbReference type="PRINTS" id="PR00812">
    <property type="entry name" value="BCTERIALGSPF"/>
</dbReference>
<keyword evidence="5 7" id="KW-1133">Transmembrane helix</keyword>
<reference evidence="9 10" key="1">
    <citation type="submission" date="2015-07" db="EMBL/GenBank/DDBJ databases">
        <title>Draft genome sequence of the Amantichitinum ursilacus IGB-41, a new chitin-degrading bacterium.</title>
        <authorList>
            <person name="Kirstahler P."/>
            <person name="Guenther M."/>
            <person name="Grumaz C."/>
            <person name="Rupp S."/>
            <person name="Zibek S."/>
            <person name="Sohn K."/>
        </authorList>
    </citation>
    <scope>NUCLEOTIDE SEQUENCE [LARGE SCALE GENOMIC DNA]</scope>
    <source>
        <strain evidence="9 10">IGB-41</strain>
    </source>
</reference>
<dbReference type="STRING" id="857265.WG78_01765"/>
<evidence type="ECO:0000256" key="3">
    <source>
        <dbReference type="ARBA" id="ARBA00022475"/>
    </source>
</evidence>
<keyword evidence="3" id="KW-1003">Cell membrane</keyword>
<name>A0A0N0XMT3_9NEIS</name>
<dbReference type="InterPro" id="IPR042094">
    <property type="entry name" value="T2SS_GspF_sf"/>
</dbReference>
<evidence type="ECO:0000259" key="8">
    <source>
        <dbReference type="Pfam" id="PF00482"/>
    </source>
</evidence>
<organism evidence="9 10">
    <name type="scientific">Amantichitinum ursilacus</name>
    <dbReference type="NCBI Taxonomy" id="857265"/>
    <lineage>
        <taxon>Bacteria</taxon>
        <taxon>Pseudomonadati</taxon>
        <taxon>Pseudomonadota</taxon>
        <taxon>Betaproteobacteria</taxon>
        <taxon>Neisseriales</taxon>
        <taxon>Chitinibacteraceae</taxon>
        <taxon>Amantichitinum</taxon>
    </lineage>
</organism>
<accession>A0A0N0XMT3</accession>
<evidence type="ECO:0000256" key="6">
    <source>
        <dbReference type="ARBA" id="ARBA00023136"/>
    </source>
</evidence>
<evidence type="ECO:0000256" key="1">
    <source>
        <dbReference type="ARBA" id="ARBA00004651"/>
    </source>
</evidence>
<dbReference type="PANTHER" id="PTHR30012:SF0">
    <property type="entry name" value="TYPE II SECRETION SYSTEM PROTEIN F-RELATED"/>
    <property type="match status" value="1"/>
</dbReference>
<proteinExistence type="inferred from homology"/>
<dbReference type="EMBL" id="LAQT01000001">
    <property type="protein sequence ID" value="KPC55344.1"/>
    <property type="molecule type" value="Genomic_DNA"/>
</dbReference>
<dbReference type="GO" id="GO:0005886">
    <property type="term" value="C:plasma membrane"/>
    <property type="evidence" value="ECO:0007669"/>
    <property type="project" value="UniProtKB-SubCell"/>
</dbReference>
<keyword evidence="6 7" id="KW-0472">Membrane</keyword>
<feature type="transmembrane region" description="Helical" evidence="7">
    <location>
        <begin position="375"/>
        <end position="395"/>
    </location>
</feature>
<evidence type="ECO:0000313" key="10">
    <source>
        <dbReference type="Proteomes" id="UP000037939"/>
    </source>
</evidence>
<dbReference type="InterPro" id="IPR003004">
    <property type="entry name" value="GspF/PilC"/>
</dbReference>
<keyword evidence="10" id="KW-1185">Reference proteome</keyword>
<keyword evidence="4 7" id="KW-0812">Transmembrane</keyword>
<dbReference type="Gene3D" id="1.20.81.30">
    <property type="entry name" value="Type II secretion system (T2SS), domain F"/>
    <property type="match status" value="2"/>
</dbReference>
<comment type="subcellular location">
    <subcellularLocation>
        <location evidence="1">Cell membrane</location>
        <topology evidence="1">Multi-pass membrane protein</topology>
    </subcellularLocation>
</comment>
<dbReference type="Pfam" id="PF00482">
    <property type="entry name" value="T2SSF"/>
    <property type="match status" value="2"/>
</dbReference>
<comment type="similarity">
    <text evidence="2">Belongs to the GSP F family.</text>
</comment>
<feature type="transmembrane region" description="Helical" evidence="7">
    <location>
        <begin position="168"/>
        <end position="191"/>
    </location>
</feature>
<comment type="caution">
    <text evidence="9">The sequence shown here is derived from an EMBL/GenBank/DDBJ whole genome shotgun (WGS) entry which is preliminary data.</text>
</comment>
<sequence>MSENSLMRFKVRWISTLTASIEEREREAVSAQSLREQIVNEGGQVLSLAVLKQPRASAASPGKRFDVGAWCREMATLVRAGMTVVEAIETLQLQAGAGGLGQVQQAVLNRLQQGRSLSQAMDDSKAFPQVLIASVIASERTGRLVEALDDFIQYEQQLRQLRKQTLSAAIYPLMVIGIGGGIVLFLLFYVLPRFAGVYDTFQGDVSAMTRLMLGLSKLVTTHLPMVILGLVGLTMAVAYAASSGRWQTAALALARAVPISRRALDDFNKSKLYQALALTLKGGYPLMDALTVCETLGFGAAMTADLTQAKAAIARGQSASVAFGDSKLADPVGVRLLRVGERTGQFVLVLQALADRHADAFSTFIQRATLLIEPILLLLVALIVGSIVVMMYMPIFDIASGIH</sequence>
<feature type="domain" description="Type II secretion system protein GspF" evidence="8">
    <location>
        <begin position="274"/>
        <end position="394"/>
    </location>
</feature>